<evidence type="ECO:0000256" key="3">
    <source>
        <dbReference type="HAMAP-Rule" id="MF_02225"/>
    </source>
</evidence>
<keyword evidence="3 4" id="KW-0288">FMN</keyword>
<keyword evidence="3" id="KW-0511">Multifunctional enzyme</keyword>
<comment type="cofactor">
    <cofactor evidence="3">
        <name>FMN</name>
        <dbReference type="ChEBI" id="CHEBI:58210"/>
    </cofactor>
    <text evidence="3">Binds 1 FMN per subunit.</text>
</comment>
<reference evidence="7" key="2">
    <citation type="submission" date="2021-09" db="EMBL/GenBank/DDBJ databases">
        <authorList>
            <person name="Gilroy R."/>
        </authorList>
    </citation>
    <scope>NUCLEOTIDE SEQUENCE</scope>
    <source>
        <strain evidence="7">ChiGjej2B2-19336</strain>
    </source>
</reference>
<keyword evidence="3 4" id="KW-0285">Flavoprotein</keyword>
<keyword evidence="3 4" id="KW-0436">Ligase</keyword>
<dbReference type="EC" id="4.1.1.36" evidence="3"/>
<feature type="binding site" evidence="3">
    <location>
        <position position="354"/>
    </location>
    <ligand>
        <name>CTP</name>
        <dbReference type="ChEBI" id="CHEBI:37563"/>
    </ligand>
</feature>
<keyword evidence="2 3" id="KW-0456">Lyase</keyword>
<evidence type="ECO:0000256" key="4">
    <source>
        <dbReference type="RuleBase" id="RU364078"/>
    </source>
</evidence>
<feature type="binding site" evidence="3">
    <location>
        <position position="285"/>
    </location>
    <ligand>
        <name>CTP</name>
        <dbReference type="ChEBI" id="CHEBI:37563"/>
    </ligand>
</feature>
<comment type="function">
    <text evidence="3">Catalyzes two sequential steps in the biosynthesis of coenzyme A. In the first step cysteine is conjugated to 4'-phosphopantothenate to form 4-phosphopantothenoylcysteine. In the second step the latter compound is decarboxylated to form 4'-phosphopantotheine.</text>
</comment>
<keyword evidence="1 3" id="KW-0210">Decarboxylase</keyword>
<comment type="pathway">
    <text evidence="3 4">Cofactor biosynthesis; coenzyme A biosynthesis; CoA from (R)-pantothenate: step 2/5.</text>
</comment>
<dbReference type="Proteomes" id="UP000698963">
    <property type="component" value="Unassembled WGS sequence"/>
</dbReference>
<keyword evidence="3" id="KW-0460">Magnesium</keyword>
<evidence type="ECO:0000259" key="6">
    <source>
        <dbReference type="Pfam" id="PF04127"/>
    </source>
</evidence>
<feature type="active site" description="Proton donor" evidence="3">
    <location>
        <position position="163"/>
    </location>
</feature>
<dbReference type="GO" id="GO:0015937">
    <property type="term" value="P:coenzyme A biosynthetic process"/>
    <property type="evidence" value="ECO:0007669"/>
    <property type="project" value="UniProtKB-UniRule"/>
</dbReference>
<dbReference type="GO" id="GO:0004632">
    <property type="term" value="F:phosphopantothenate--cysteine ligase activity"/>
    <property type="evidence" value="ECO:0007669"/>
    <property type="project" value="UniProtKB-UniRule"/>
</dbReference>
<dbReference type="InterPro" id="IPR003382">
    <property type="entry name" value="Flavoprotein"/>
</dbReference>
<evidence type="ECO:0000256" key="1">
    <source>
        <dbReference type="ARBA" id="ARBA00022793"/>
    </source>
</evidence>
<comment type="cofactor">
    <cofactor evidence="3">
        <name>Mg(2+)</name>
        <dbReference type="ChEBI" id="CHEBI:18420"/>
    </cofactor>
</comment>
<dbReference type="EC" id="6.3.2.5" evidence="3"/>
<dbReference type="GO" id="GO:0015941">
    <property type="term" value="P:pantothenate catabolic process"/>
    <property type="evidence" value="ECO:0007669"/>
    <property type="project" value="InterPro"/>
</dbReference>
<gene>
    <name evidence="3 7" type="primary">coaBC</name>
    <name evidence="7" type="ORF">K8W16_00085</name>
</gene>
<feature type="domain" description="Flavoprotein" evidence="5">
    <location>
        <begin position="13"/>
        <end position="146"/>
    </location>
</feature>
<dbReference type="InterPro" id="IPR036551">
    <property type="entry name" value="Flavin_trans-like"/>
</dbReference>
<dbReference type="GO" id="GO:0010181">
    <property type="term" value="F:FMN binding"/>
    <property type="evidence" value="ECO:0007669"/>
    <property type="project" value="UniProtKB-UniRule"/>
</dbReference>
<comment type="catalytic activity">
    <reaction evidence="3 4">
        <text>N-[(R)-4-phosphopantothenoyl]-L-cysteine + H(+) = (R)-4'-phosphopantetheine + CO2</text>
        <dbReference type="Rhea" id="RHEA:16793"/>
        <dbReference type="ChEBI" id="CHEBI:15378"/>
        <dbReference type="ChEBI" id="CHEBI:16526"/>
        <dbReference type="ChEBI" id="CHEBI:59458"/>
        <dbReference type="ChEBI" id="CHEBI:61723"/>
        <dbReference type="EC" id="4.1.1.36"/>
    </reaction>
</comment>
<organism evidence="7 8">
    <name type="scientific">Mailhella massiliensis</name>
    <dbReference type="NCBI Taxonomy" id="1903261"/>
    <lineage>
        <taxon>Bacteria</taxon>
        <taxon>Pseudomonadati</taxon>
        <taxon>Thermodesulfobacteriota</taxon>
        <taxon>Desulfovibrionia</taxon>
        <taxon>Desulfovibrionales</taxon>
        <taxon>Desulfovibrionaceae</taxon>
        <taxon>Mailhella</taxon>
    </lineage>
</organism>
<feature type="domain" description="DNA/pantothenate metabolism flavoprotein C-terminal" evidence="6">
    <location>
        <begin position="190"/>
        <end position="405"/>
    </location>
</feature>
<dbReference type="Pfam" id="PF04127">
    <property type="entry name" value="DFP"/>
    <property type="match status" value="1"/>
</dbReference>
<comment type="similarity">
    <text evidence="3 4">In the N-terminal section; belongs to the HFCD (homo-oligomeric flavin containing Cys decarboxylase) superfamily.</text>
</comment>
<dbReference type="HAMAP" id="MF_02225">
    <property type="entry name" value="CoaBC"/>
    <property type="match status" value="1"/>
</dbReference>
<dbReference type="NCBIfam" id="TIGR00521">
    <property type="entry name" value="coaBC_dfp"/>
    <property type="match status" value="1"/>
</dbReference>
<evidence type="ECO:0000256" key="2">
    <source>
        <dbReference type="ARBA" id="ARBA00023239"/>
    </source>
</evidence>
<comment type="catalytic activity">
    <reaction evidence="3 4">
        <text>(R)-4'-phosphopantothenate + L-cysteine + CTP = N-[(R)-4-phosphopantothenoyl]-L-cysteine + CMP + diphosphate + H(+)</text>
        <dbReference type="Rhea" id="RHEA:19397"/>
        <dbReference type="ChEBI" id="CHEBI:10986"/>
        <dbReference type="ChEBI" id="CHEBI:15378"/>
        <dbReference type="ChEBI" id="CHEBI:33019"/>
        <dbReference type="ChEBI" id="CHEBI:35235"/>
        <dbReference type="ChEBI" id="CHEBI:37563"/>
        <dbReference type="ChEBI" id="CHEBI:59458"/>
        <dbReference type="ChEBI" id="CHEBI:60377"/>
        <dbReference type="EC" id="6.3.2.5"/>
    </reaction>
</comment>
<feature type="binding site" evidence="3">
    <location>
        <position position="350"/>
    </location>
    <ligand>
        <name>CTP</name>
        <dbReference type="ChEBI" id="CHEBI:37563"/>
    </ligand>
</feature>
<dbReference type="GO" id="GO:0046872">
    <property type="term" value="F:metal ion binding"/>
    <property type="evidence" value="ECO:0007669"/>
    <property type="project" value="UniProtKB-KW"/>
</dbReference>
<evidence type="ECO:0000313" key="7">
    <source>
        <dbReference type="EMBL" id="HJD96038.1"/>
    </source>
</evidence>
<dbReference type="RefSeq" id="WP_304120090.1">
    <property type="nucleotide sequence ID" value="NZ_DYZA01000003.1"/>
</dbReference>
<dbReference type="EMBL" id="DYZA01000003">
    <property type="protein sequence ID" value="HJD96038.1"/>
    <property type="molecule type" value="Genomic_DNA"/>
</dbReference>
<comment type="caution">
    <text evidence="3">Lacks conserved residue(s) required for the propagation of feature annotation.</text>
</comment>
<evidence type="ECO:0000313" key="8">
    <source>
        <dbReference type="Proteomes" id="UP000698963"/>
    </source>
</evidence>
<sequence length="408" mass="44280">MEKHLLFKRFADKRIHLGVCGSVAAFRAAELVHRWQDTGAGVSATLTASARKFITPLTFEALGASPVYGDMFSGEAPFEHLEPGQVAHAMVIAPATADMLARLAQGRADDMLSAQALAFDGPVVLAPAMNPRMWRNPATQANVEILRERGFMFVGPDSGVVACHDEGQGRLADLRMIYLAGLKALTPQDMEGRSVMITLGPTREAWDDVRFWTNASTGVMGASIAVAAWLRGAEVHTVCGPVDVWMPEDSAFHRHNVTSAKEMLEAARALWKSADVGVFTAAVADFSPEPHGPGKFKKDRAEDGFSLNFLPNADILRTLAEERSEGQVVVGFAAESVPDMDALGLAVHHKLERKGADMIVGNRIADGFGRAANRVYVADAQGREEIWPDMPKPQVAWKIIDWVRSLTV</sequence>
<dbReference type="SUPFAM" id="SSF102645">
    <property type="entry name" value="CoaB-like"/>
    <property type="match status" value="1"/>
</dbReference>
<comment type="function">
    <text evidence="4">Catalyzes two steps in the biosynthesis of coenzyme A. In the first step cysteine is conjugated to 4'-phosphopantothenate to form 4-phosphopantothenoylcysteine, in the latter compound is decarboxylated to form 4'-phosphopantotheine.</text>
</comment>
<dbReference type="GO" id="GO:0004633">
    <property type="term" value="F:phosphopantothenoylcysteine decarboxylase activity"/>
    <property type="evidence" value="ECO:0007669"/>
    <property type="project" value="UniProtKB-UniRule"/>
</dbReference>
<feature type="region of interest" description="Phosphopantothenoylcysteine decarboxylase" evidence="3">
    <location>
        <begin position="1"/>
        <end position="194"/>
    </location>
</feature>
<dbReference type="SUPFAM" id="SSF52507">
    <property type="entry name" value="Homo-oligomeric flavin-containing Cys decarboxylases, HFCD"/>
    <property type="match status" value="1"/>
</dbReference>
<dbReference type="Gene3D" id="3.40.50.10300">
    <property type="entry name" value="CoaB-like"/>
    <property type="match status" value="1"/>
</dbReference>
<dbReference type="Pfam" id="PF02441">
    <property type="entry name" value="Flavoprotein"/>
    <property type="match status" value="1"/>
</dbReference>
<dbReference type="InterPro" id="IPR035929">
    <property type="entry name" value="CoaB-like_sf"/>
</dbReference>
<reference evidence="7" key="1">
    <citation type="journal article" date="2021" name="PeerJ">
        <title>Extensive microbial diversity within the chicken gut microbiome revealed by metagenomics and culture.</title>
        <authorList>
            <person name="Gilroy R."/>
            <person name="Ravi A."/>
            <person name="Getino M."/>
            <person name="Pursley I."/>
            <person name="Horton D.L."/>
            <person name="Alikhan N.F."/>
            <person name="Baker D."/>
            <person name="Gharbi K."/>
            <person name="Hall N."/>
            <person name="Watson M."/>
            <person name="Adriaenssens E.M."/>
            <person name="Foster-Nyarko E."/>
            <person name="Jarju S."/>
            <person name="Secka A."/>
            <person name="Antonio M."/>
            <person name="Oren A."/>
            <person name="Chaudhuri R.R."/>
            <person name="La Ragione R."/>
            <person name="Hildebrand F."/>
            <person name="Pallen M.J."/>
        </authorList>
    </citation>
    <scope>NUCLEOTIDE SEQUENCE</scope>
    <source>
        <strain evidence="7">ChiGjej2B2-19336</strain>
    </source>
</reference>
<protein>
    <recommendedName>
        <fullName evidence="3">Coenzyme A biosynthesis bifunctional protein CoaBC</fullName>
    </recommendedName>
    <alternativeName>
        <fullName evidence="3">DNA/pantothenate metabolism flavoprotein</fullName>
    </alternativeName>
    <alternativeName>
        <fullName evidence="3">Phosphopantothenoylcysteine synthetase/decarboxylase</fullName>
        <shortName evidence="3">PPCS-PPCDC</shortName>
    </alternativeName>
    <domain>
        <recommendedName>
            <fullName evidence="3">Phosphopantothenoylcysteine decarboxylase</fullName>
            <shortName evidence="3">PPC decarboxylase</shortName>
            <shortName evidence="3">PPC-DC</shortName>
            <ecNumber evidence="3">4.1.1.36</ecNumber>
        </recommendedName>
        <alternativeName>
            <fullName evidence="3">CoaC</fullName>
        </alternativeName>
    </domain>
    <domain>
        <recommendedName>
            <fullName evidence="3">Phosphopantothenate--cysteine ligase</fullName>
            <ecNumber evidence="3">6.3.2.5</ecNumber>
        </recommendedName>
        <alternativeName>
            <fullName evidence="3">CoaB</fullName>
        </alternativeName>
        <alternativeName>
            <fullName evidence="3">Phosphopantothenoylcysteine synthetase</fullName>
            <shortName evidence="3">PPC synthetase</shortName>
            <shortName evidence="3">PPC-S</shortName>
        </alternativeName>
    </domain>
</protein>
<dbReference type="InterPro" id="IPR005252">
    <property type="entry name" value="CoaBC"/>
</dbReference>
<feature type="binding site" evidence="3">
    <location>
        <position position="295"/>
    </location>
    <ligand>
        <name>CTP</name>
        <dbReference type="ChEBI" id="CHEBI:37563"/>
    </ligand>
</feature>
<dbReference type="PANTHER" id="PTHR14359">
    <property type="entry name" value="HOMO-OLIGOMERIC FLAVIN CONTAINING CYS DECARBOXYLASE FAMILY"/>
    <property type="match status" value="1"/>
</dbReference>
<dbReference type="Gene3D" id="3.40.50.1950">
    <property type="entry name" value="Flavin prenyltransferase-like"/>
    <property type="match status" value="1"/>
</dbReference>
<comment type="similarity">
    <text evidence="3 4">In the C-terminal section; belongs to the PPC synthetase family.</text>
</comment>
<dbReference type="AlphaFoldDB" id="A0A921ATX0"/>
<dbReference type="GO" id="GO:0071513">
    <property type="term" value="C:phosphopantothenoylcysteine decarboxylase complex"/>
    <property type="evidence" value="ECO:0007669"/>
    <property type="project" value="TreeGrafter"/>
</dbReference>
<feature type="region of interest" description="Phosphopantothenate--cysteine ligase" evidence="3">
    <location>
        <begin position="195"/>
        <end position="408"/>
    </location>
</feature>
<proteinExistence type="inferred from homology"/>
<dbReference type="PANTHER" id="PTHR14359:SF6">
    <property type="entry name" value="PHOSPHOPANTOTHENOYLCYSTEINE DECARBOXYLASE"/>
    <property type="match status" value="1"/>
</dbReference>
<feature type="binding site" evidence="3">
    <location>
        <position position="332"/>
    </location>
    <ligand>
        <name>CTP</name>
        <dbReference type="ChEBI" id="CHEBI:37563"/>
    </ligand>
</feature>
<accession>A0A921ATX0</accession>
<keyword evidence="3" id="KW-0479">Metal-binding</keyword>
<evidence type="ECO:0000259" key="5">
    <source>
        <dbReference type="Pfam" id="PF02441"/>
    </source>
</evidence>
<name>A0A921ATX0_9BACT</name>
<comment type="pathway">
    <text evidence="3 4">Cofactor biosynthesis; coenzyme A biosynthesis; CoA from (R)-pantothenate: step 3/5.</text>
</comment>
<comment type="caution">
    <text evidence="7">The sequence shown here is derived from an EMBL/GenBank/DDBJ whole genome shotgun (WGS) entry which is preliminary data.</text>
</comment>
<dbReference type="InterPro" id="IPR007085">
    <property type="entry name" value="DNA/pantothenate-metab_flavo_C"/>
</dbReference>